<comment type="subcellular location">
    <subcellularLocation>
        <location evidence="1">Cell envelope</location>
    </subcellularLocation>
</comment>
<evidence type="ECO:0000256" key="1">
    <source>
        <dbReference type="ARBA" id="ARBA00004196"/>
    </source>
</evidence>
<feature type="compositionally biased region" description="Pro residues" evidence="5">
    <location>
        <begin position="135"/>
        <end position="148"/>
    </location>
</feature>
<evidence type="ECO:0000256" key="6">
    <source>
        <dbReference type="SAM" id="Phobius"/>
    </source>
</evidence>
<keyword evidence="2" id="KW-0479">Metal-binding</keyword>
<protein>
    <submittedName>
        <fullName evidence="9">Copper resistance CopC family protein</fullName>
    </submittedName>
</protein>
<feature type="domain" description="CopC" evidence="8">
    <location>
        <begin position="29"/>
        <end position="122"/>
    </location>
</feature>
<evidence type="ECO:0000313" key="10">
    <source>
        <dbReference type="Proteomes" id="UP001597114"/>
    </source>
</evidence>
<organism evidence="9 10">
    <name type="scientific">Pseudonocardia yunnanensis</name>
    <dbReference type="NCBI Taxonomy" id="58107"/>
    <lineage>
        <taxon>Bacteria</taxon>
        <taxon>Bacillati</taxon>
        <taxon>Actinomycetota</taxon>
        <taxon>Actinomycetes</taxon>
        <taxon>Pseudonocardiales</taxon>
        <taxon>Pseudonocardiaceae</taxon>
        <taxon>Pseudonocardia</taxon>
    </lineage>
</organism>
<keyword evidence="4" id="KW-0186">Copper</keyword>
<dbReference type="Proteomes" id="UP001597114">
    <property type="component" value="Unassembled WGS sequence"/>
</dbReference>
<feature type="region of interest" description="Disordered" evidence="5">
    <location>
        <begin position="129"/>
        <end position="163"/>
    </location>
</feature>
<evidence type="ECO:0000256" key="5">
    <source>
        <dbReference type="SAM" id="MobiDB-lite"/>
    </source>
</evidence>
<dbReference type="PANTHER" id="PTHR34820">
    <property type="entry name" value="INNER MEMBRANE PROTEIN YEBZ"/>
    <property type="match status" value="1"/>
</dbReference>
<dbReference type="RefSeq" id="WP_344720490.1">
    <property type="nucleotide sequence ID" value="NZ_BAAAUS010000006.1"/>
</dbReference>
<name>A0ABW4EV31_9PSEU</name>
<dbReference type="InterPro" id="IPR032694">
    <property type="entry name" value="CopC/D"/>
</dbReference>
<keyword evidence="6" id="KW-1133">Transmembrane helix</keyword>
<evidence type="ECO:0000256" key="2">
    <source>
        <dbReference type="ARBA" id="ARBA00022723"/>
    </source>
</evidence>
<keyword evidence="6" id="KW-0472">Membrane</keyword>
<reference evidence="10" key="1">
    <citation type="journal article" date="2019" name="Int. J. Syst. Evol. Microbiol.">
        <title>The Global Catalogue of Microorganisms (GCM) 10K type strain sequencing project: providing services to taxonomists for standard genome sequencing and annotation.</title>
        <authorList>
            <consortium name="The Broad Institute Genomics Platform"/>
            <consortium name="The Broad Institute Genome Sequencing Center for Infectious Disease"/>
            <person name="Wu L."/>
            <person name="Ma J."/>
        </authorList>
    </citation>
    <scope>NUCLEOTIDE SEQUENCE [LARGE SCALE GENOMIC DNA]</scope>
    <source>
        <strain evidence="10">CCM 7043</strain>
    </source>
</reference>
<dbReference type="SUPFAM" id="SSF81296">
    <property type="entry name" value="E set domains"/>
    <property type="match status" value="1"/>
</dbReference>
<keyword evidence="10" id="KW-1185">Reference proteome</keyword>
<dbReference type="PANTHER" id="PTHR34820:SF4">
    <property type="entry name" value="INNER MEMBRANE PROTEIN YEBZ"/>
    <property type="match status" value="1"/>
</dbReference>
<dbReference type="Pfam" id="PF04234">
    <property type="entry name" value="CopC"/>
    <property type="match status" value="1"/>
</dbReference>
<gene>
    <name evidence="9" type="ORF">ACFSJD_12410</name>
</gene>
<evidence type="ECO:0000256" key="3">
    <source>
        <dbReference type="ARBA" id="ARBA00022729"/>
    </source>
</evidence>
<accession>A0ABW4EV31</accession>
<feature type="transmembrane region" description="Helical" evidence="6">
    <location>
        <begin position="168"/>
        <end position="190"/>
    </location>
</feature>
<dbReference type="InterPro" id="IPR007348">
    <property type="entry name" value="CopC_dom"/>
</dbReference>
<comment type="caution">
    <text evidence="9">The sequence shown here is derived from an EMBL/GenBank/DDBJ whole genome shotgun (WGS) entry which is preliminary data.</text>
</comment>
<dbReference type="InterPro" id="IPR014756">
    <property type="entry name" value="Ig_E-set"/>
</dbReference>
<sequence>MTSRVLRTVAVTALCGLALLLGAGQASAHTRLESSDPADGTSLAAPPQRVSLTFNEPMQAGFTAMTVVGPDQAQYQAGDVTANGGTVSVGVRPLGPAGRYEIGYRVVSEDGHPVSGSVAFTLTTPGPGAAAVATPSPPGGAPTAPSPTPAAAESAPNPPPGEGGGMPVWPWIVGAVVLVGGGVFAAMRLAKG</sequence>
<dbReference type="EMBL" id="JBHUCO010000012">
    <property type="protein sequence ID" value="MFD1518297.1"/>
    <property type="molecule type" value="Genomic_DNA"/>
</dbReference>
<keyword evidence="6" id="KW-0812">Transmembrane</keyword>
<evidence type="ECO:0000313" key="9">
    <source>
        <dbReference type="EMBL" id="MFD1518297.1"/>
    </source>
</evidence>
<feature type="signal peptide" evidence="7">
    <location>
        <begin position="1"/>
        <end position="28"/>
    </location>
</feature>
<evidence type="ECO:0000256" key="7">
    <source>
        <dbReference type="SAM" id="SignalP"/>
    </source>
</evidence>
<evidence type="ECO:0000259" key="8">
    <source>
        <dbReference type="Pfam" id="PF04234"/>
    </source>
</evidence>
<dbReference type="Gene3D" id="2.60.40.1220">
    <property type="match status" value="1"/>
</dbReference>
<dbReference type="InterPro" id="IPR014755">
    <property type="entry name" value="Cu-Rt/internalin_Ig-like"/>
</dbReference>
<proteinExistence type="predicted"/>
<feature type="chain" id="PRO_5047069509" evidence="7">
    <location>
        <begin position="29"/>
        <end position="192"/>
    </location>
</feature>
<keyword evidence="3 7" id="KW-0732">Signal</keyword>
<evidence type="ECO:0000256" key="4">
    <source>
        <dbReference type="ARBA" id="ARBA00023008"/>
    </source>
</evidence>